<reference evidence="1 2" key="1">
    <citation type="submission" date="2021-01" db="EMBL/GenBank/DDBJ databases">
        <title>Genomic Encyclopedia of Type Strains, Phase IV (KMG-IV): sequencing the most valuable type-strain genomes for metagenomic binning, comparative biology and taxonomic classification.</title>
        <authorList>
            <person name="Goeker M."/>
        </authorList>
    </citation>
    <scope>NUCLEOTIDE SEQUENCE [LARGE SCALE GENOMIC DNA]</scope>
    <source>
        <strain evidence="1 2">DSM 105482</strain>
    </source>
</reference>
<comment type="caution">
    <text evidence="1">The sequence shown here is derived from an EMBL/GenBank/DDBJ whole genome shotgun (WGS) entry which is preliminary data.</text>
</comment>
<proteinExistence type="predicted"/>
<name>A0ABS2QFE7_9BACI</name>
<keyword evidence="2" id="KW-1185">Reference proteome</keyword>
<accession>A0ABS2QFE7</accession>
<dbReference type="EMBL" id="JAFBFI010000002">
    <property type="protein sequence ID" value="MBM7691253.1"/>
    <property type="molecule type" value="Genomic_DNA"/>
</dbReference>
<dbReference type="Gene3D" id="3.40.830.10">
    <property type="entry name" value="LigB-like"/>
    <property type="match status" value="1"/>
</dbReference>
<evidence type="ECO:0000313" key="1">
    <source>
        <dbReference type="EMBL" id="MBM7691253.1"/>
    </source>
</evidence>
<gene>
    <name evidence="1" type="ORF">JOC77_000658</name>
</gene>
<sequence>MDQFVFACIVPHGGEIIPELMGSQPERMQETRNSMYKVGEEMSKSEPDCIVLLTPGPCWR</sequence>
<dbReference type="RefSeq" id="WP_204538473.1">
    <property type="nucleotide sequence ID" value="NZ_JAFBFI010000002.1"/>
</dbReference>
<keyword evidence="1" id="KW-0223">Dioxygenase</keyword>
<keyword evidence="1" id="KW-0560">Oxidoreductase</keyword>
<dbReference type="Proteomes" id="UP000823486">
    <property type="component" value="Unassembled WGS sequence"/>
</dbReference>
<evidence type="ECO:0000313" key="2">
    <source>
        <dbReference type="Proteomes" id="UP000823486"/>
    </source>
</evidence>
<dbReference type="GO" id="GO:0051213">
    <property type="term" value="F:dioxygenase activity"/>
    <property type="evidence" value="ECO:0007669"/>
    <property type="project" value="UniProtKB-KW"/>
</dbReference>
<protein>
    <submittedName>
        <fullName evidence="1">Aromatic ring-opening dioxygenase LigB subunit</fullName>
    </submittedName>
</protein>
<organism evidence="1 2">
    <name type="scientific">Peribacillus deserti</name>
    <dbReference type="NCBI Taxonomy" id="673318"/>
    <lineage>
        <taxon>Bacteria</taxon>
        <taxon>Bacillati</taxon>
        <taxon>Bacillota</taxon>
        <taxon>Bacilli</taxon>
        <taxon>Bacillales</taxon>
        <taxon>Bacillaceae</taxon>
        <taxon>Peribacillus</taxon>
    </lineage>
</organism>